<keyword evidence="4" id="KW-0732">Signal</keyword>
<evidence type="ECO:0000256" key="5">
    <source>
        <dbReference type="ARBA" id="ARBA00022801"/>
    </source>
</evidence>
<dbReference type="GO" id="GO:0008236">
    <property type="term" value="F:serine-type peptidase activity"/>
    <property type="evidence" value="ECO:0007669"/>
    <property type="project" value="UniProtKB-KW"/>
</dbReference>
<dbReference type="InterPro" id="IPR003325">
    <property type="entry name" value="TerD"/>
</dbReference>
<dbReference type="InterPro" id="IPR009003">
    <property type="entry name" value="Peptidase_S1_PA"/>
</dbReference>
<name>A0A267CX69_PSEFR</name>
<dbReference type="AlphaFoldDB" id="A0A267CX69"/>
<comment type="similarity">
    <text evidence="2 7">Belongs to the peptidase S1B family.</text>
</comment>
<dbReference type="EC" id="3.4.21.-" evidence="7"/>
<evidence type="ECO:0000256" key="1">
    <source>
        <dbReference type="ARBA" id="ARBA00004613"/>
    </source>
</evidence>
<dbReference type="Gene3D" id="2.40.10.10">
    <property type="entry name" value="Trypsin-like serine proteases"/>
    <property type="match status" value="2"/>
</dbReference>
<evidence type="ECO:0000313" key="9">
    <source>
        <dbReference type="EMBL" id="MDA7024792.1"/>
    </source>
</evidence>
<comment type="subcellular location">
    <subcellularLocation>
        <location evidence="1">Secreted</location>
    </subcellularLocation>
</comment>
<dbReference type="CDD" id="cd06974">
    <property type="entry name" value="TerD_like"/>
    <property type="match status" value="1"/>
</dbReference>
<dbReference type="PANTHER" id="PTHR43019:SF23">
    <property type="entry name" value="PROTEASE DO-LIKE 5, CHLOROPLASTIC"/>
    <property type="match status" value="1"/>
</dbReference>
<proteinExistence type="inferred from homology"/>
<evidence type="ECO:0000256" key="2">
    <source>
        <dbReference type="ARBA" id="ARBA00008764"/>
    </source>
</evidence>
<keyword evidence="12" id="KW-1185">Reference proteome</keyword>
<evidence type="ECO:0000256" key="6">
    <source>
        <dbReference type="ARBA" id="ARBA00022825"/>
    </source>
</evidence>
<dbReference type="Proteomes" id="UP000330809">
    <property type="component" value="Unassembled WGS sequence"/>
</dbReference>
<dbReference type="PANTHER" id="PTHR43019">
    <property type="entry name" value="SERINE ENDOPROTEASE DEGS"/>
    <property type="match status" value="1"/>
</dbReference>
<dbReference type="RefSeq" id="WP_095002480.1">
    <property type="nucleotide sequence ID" value="NZ_CAACYJ010000030.1"/>
</dbReference>
<evidence type="ECO:0000313" key="11">
    <source>
        <dbReference type="Proteomes" id="UP000330809"/>
    </source>
</evidence>
<evidence type="ECO:0000256" key="3">
    <source>
        <dbReference type="ARBA" id="ARBA00022670"/>
    </source>
</evidence>
<dbReference type="Proteomes" id="UP001212337">
    <property type="component" value="Unassembled WGS sequence"/>
</dbReference>
<dbReference type="Gene3D" id="2.60.60.30">
    <property type="entry name" value="sav2460 like domains"/>
    <property type="match status" value="1"/>
</dbReference>
<dbReference type="SUPFAM" id="SSF50494">
    <property type="entry name" value="Trypsin-like serine proteases"/>
    <property type="match status" value="1"/>
</dbReference>
<dbReference type="Pfam" id="PF13365">
    <property type="entry name" value="Trypsin_2"/>
    <property type="match status" value="1"/>
</dbReference>
<evidence type="ECO:0000313" key="10">
    <source>
        <dbReference type="EMBL" id="VFB19749.1"/>
    </source>
</evidence>
<accession>A0A267CX69</accession>
<dbReference type="GO" id="GO:0006508">
    <property type="term" value="P:proteolysis"/>
    <property type="evidence" value="ECO:0007669"/>
    <property type="project" value="UniProtKB-KW"/>
</dbReference>
<dbReference type="EMBL" id="CAACYJ010000030">
    <property type="protein sequence ID" value="VFB19749.1"/>
    <property type="molecule type" value="Genomic_DNA"/>
</dbReference>
<keyword evidence="3 7" id="KW-0645">Protease</keyword>
<organism evidence="10 11">
    <name type="scientific">Pseudomonas fragi</name>
    <dbReference type="NCBI Taxonomy" id="296"/>
    <lineage>
        <taxon>Bacteria</taxon>
        <taxon>Pseudomonadati</taxon>
        <taxon>Pseudomonadota</taxon>
        <taxon>Gammaproteobacteria</taxon>
        <taxon>Pseudomonadales</taxon>
        <taxon>Pseudomonadaceae</taxon>
        <taxon>Pseudomonas</taxon>
    </lineage>
</organism>
<reference evidence="10 11" key="1">
    <citation type="submission" date="2019-02" db="EMBL/GenBank/DDBJ databases">
        <authorList>
            <consortium name="Pathogen Informatics"/>
        </authorList>
    </citation>
    <scope>NUCLEOTIDE SEQUENCE [LARGE SCALE GENOMIC DNA]</scope>
    <source>
        <strain evidence="10 11">3012STDY7103891</strain>
    </source>
</reference>
<dbReference type="EMBL" id="JAQJVI010000062">
    <property type="protein sequence ID" value="MDA7024792.1"/>
    <property type="molecule type" value="Genomic_DNA"/>
</dbReference>
<dbReference type="Pfam" id="PF02342">
    <property type="entry name" value="TerD"/>
    <property type="match status" value="1"/>
</dbReference>
<dbReference type="InterPro" id="IPR008256">
    <property type="entry name" value="Peptidase_S1B"/>
</dbReference>
<keyword evidence="5 7" id="KW-0378">Hydrolase</keyword>
<dbReference type="PRINTS" id="PR00839">
    <property type="entry name" value="V8PROTEASE"/>
</dbReference>
<reference evidence="9 12" key="2">
    <citation type="submission" date="2023-01" db="EMBL/GenBank/DDBJ databases">
        <title>Effects of deletion of Siderophore biosynthase gene in Pseudomonas fragi on quorum sensing and spoliage ability.</title>
        <authorList>
            <person name="Cui F."/>
            <person name="Wang D."/>
            <person name="Liu J."/>
            <person name="Wang Q."/>
            <person name="Li T."/>
            <person name="Li J."/>
        </authorList>
    </citation>
    <scope>NUCLEOTIDE SEQUENCE [LARGE SCALE GENOMIC DNA]</scope>
    <source>
        <strain evidence="9 12">MS-10</strain>
    </source>
</reference>
<keyword evidence="6 7" id="KW-0720">Serine protease</keyword>
<protein>
    <recommendedName>
        <fullName evidence="7">Serine protease</fullName>
        <ecNumber evidence="7">3.4.21.-</ecNumber>
    </recommendedName>
</protein>
<dbReference type="GO" id="GO:0005576">
    <property type="term" value="C:extracellular region"/>
    <property type="evidence" value="ECO:0007669"/>
    <property type="project" value="UniProtKB-SubCell"/>
</dbReference>
<evidence type="ECO:0000256" key="4">
    <source>
        <dbReference type="ARBA" id="ARBA00022729"/>
    </source>
</evidence>
<dbReference type="InterPro" id="IPR043504">
    <property type="entry name" value="Peptidase_S1_PA_chymotrypsin"/>
</dbReference>
<evidence type="ECO:0000256" key="7">
    <source>
        <dbReference type="RuleBase" id="RU004296"/>
    </source>
</evidence>
<feature type="domain" description="TerD" evidence="8">
    <location>
        <begin position="73"/>
        <end position="155"/>
    </location>
</feature>
<evidence type="ECO:0000259" key="8">
    <source>
        <dbReference type="Pfam" id="PF02342"/>
    </source>
</evidence>
<sequence length="380" mass="40395">MILMPGANAALESVRCEMSLTCSRAGALGDYAGLALLAVDGKRQPVGEPALIHAPQPWLAWHDTAGLARFSLVLEQLPADCERVLLVLYVFGALGPLRELGQFRLKVGEQIEHSLALDEFGDGAMVIAEVYRRNDQWKIRALAEASAYGLSAFARRLGLALDDRHPQRMRPEASDDSVARQGATGTGFAVSTQHILTCAHVIEGLEQLSITSFEGRYKAESVVVDRKNDLALLRVIGAPPLNPVTFREGVGCELGESVVTLGFPLAGLAGGGVQVSQGVVSGLFGLRDDASLMQFTAPIQPGSSGSPVFDPQGLVSGLVTSSMADAQNMNFAVKSALVLAFLEAARVPARRGCSERSLSTPELVRASQAGLWRIDASHLQ</sequence>
<evidence type="ECO:0000313" key="12">
    <source>
        <dbReference type="Proteomes" id="UP001212337"/>
    </source>
</evidence>
<gene>
    <name evidence="10" type="primary">htrA</name>
    <name evidence="10" type="ORF">NCTC10754_02351</name>
    <name evidence="9" type="ORF">PI499_23260</name>
</gene>